<dbReference type="PANTHER" id="PTHR10159">
    <property type="entry name" value="DUAL SPECIFICITY PROTEIN PHOSPHATASE"/>
    <property type="match status" value="1"/>
</dbReference>
<dbReference type="Gene3D" id="3.90.190.10">
    <property type="entry name" value="Protein tyrosine phosphatase superfamily"/>
    <property type="match status" value="1"/>
</dbReference>
<feature type="compositionally biased region" description="Polar residues" evidence="2">
    <location>
        <begin position="113"/>
        <end position="123"/>
    </location>
</feature>
<dbReference type="CDD" id="cd14498">
    <property type="entry name" value="DSP"/>
    <property type="match status" value="1"/>
</dbReference>
<sequence length="416" mass="45922">MSSKPGRFTIRVNTDSAINSLNSTSTTPTPLPLPPPPPPSSASSRRTSVFSNNSPAFNSTVPDNIDEYSITLPSRLSDYKPSLRNNSMPSMAHRPRHMSAGSIGSRRGTTSSNPSDSISENGSIYGNAKGFNSRMSTANSTSGGVVDSTHIQLYLPRRDSVTSPLGEVISIHRLPSNESSSQDEKEKLISSSTAFVEEDFPRVESPMNPRPVETWRRVGKQITPQTSTENNSTKQKSHYIGEIVFQLNDGIYFGGIESSLNHNLLCRLNIEFIIDVSGPESDNMLRTRTDKYQCLCGRKTPHSRTTLAIRIRDDSVDVMKPEFKGNQNAKTGTNSIGIEEEQDITDYFEEAITYIQRSIASGKSVLIYSLKCRNRAPSFAAAWFMHEQGLTRMQAIAKVSQIINDQLKASFIITTN</sequence>
<feature type="compositionally biased region" description="Polar residues" evidence="2">
    <location>
        <begin position="49"/>
        <end position="62"/>
    </location>
</feature>
<evidence type="ECO:0000313" key="3">
    <source>
        <dbReference type="Proteomes" id="UP000887577"/>
    </source>
</evidence>
<dbReference type="SUPFAM" id="SSF52799">
    <property type="entry name" value="(Phosphotyrosine protein) phosphatases II"/>
    <property type="match status" value="1"/>
</dbReference>
<dbReference type="Proteomes" id="UP000887577">
    <property type="component" value="Unplaced"/>
</dbReference>
<dbReference type="GO" id="GO:0005737">
    <property type="term" value="C:cytoplasm"/>
    <property type="evidence" value="ECO:0007669"/>
    <property type="project" value="TreeGrafter"/>
</dbReference>
<evidence type="ECO:0000256" key="1">
    <source>
        <dbReference type="ARBA" id="ARBA00022912"/>
    </source>
</evidence>
<dbReference type="GO" id="GO:0043409">
    <property type="term" value="P:negative regulation of MAPK cascade"/>
    <property type="evidence" value="ECO:0007669"/>
    <property type="project" value="TreeGrafter"/>
</dbReference>
<dbReference type="WBParaSite" id="PSU_v2.g17870.t1">
    <property type="protein sequence ID" value="PSU_v2.g17870.t1"/>
    <property type="gene ID" value="PSU_v2.g17870"/>
</dbReference>
<dbReference type="GO" id="GO:0004721">
    <property type="term" value="F:phosphoprotein phosphatase activity"/>
    <property type="evidence" value="ECO:0007669"/>
    <property type="project" value="UniProtKB-KW"/>
</dbReference>
<keyword evidence="1" id="KW-0904">Protein phosphatase</keyword>
<keyword evidence="3" id="KW-1185">Reference proteome</keyword>
<evidence type="ECO:0000256" key="2">
    <source>
        <dbReference type="SAM" id="MobiDB-lite"/>
    </source>
</evidence>
<protein>
    <submittedName>
        <fullName evidence="4">Uncharacterized protein</fullName>
    </submittedName>
</protein>
<feature type="compositionally biased region" description="Polar residues" evidence="2">
    <location>
        <begin position="11"/>
        <end position="22"/>
    </location>
</feature>
<proteinExistence type="predicted"/>
<feature type="region of interest" description="Disordered" evidence="2">
    <location>
        <begin position="76"/>
        <end position="123"/>
    </location>
</feature>
<dbReference type="AlphaFoldDB" id="A0A914YCB8"/>
<evidence type="ECO:0000313" key="4">
    <source>
        <dbReference type="WBParaSite" id="PSU_v2.g17870.t1"/>
    </source>
</evidence>
<keyword evidence="1" id="KW-0378">Hydrolase</keyword>
<organism evidence="3 4">
    <name type="scientific">Panagrolaimus superbus</name>
    <dbReference type="NCBI Taxonomy" id="310955"/>
    <lineage>
        <taxon>Eukaryota</taxon>
        <taxon>Metazoa</taxon>
        <taxon>Ecdysozoa</taxon>
        <taxon>Nematoda</taxon>
        <taxon>Chromadorea</taxon>
        <taxon>Rhabditida</taxon>
        <taxon>Tylenchina</taxon>
        <taxon>Panagrolaimomorpha</taxon>
        <taxon>Panagrolaimoidea</taxon>
        <taxon>Panagrolaimidae</taxon>
        <taxon>Panagrolaimus</taxon>
    </lineage>
</organism>
<dbReference type="PANTHER" id="PTHR10159:SF529">
    <property type="entry name" value="TYROSINE-PROTEIN PHOSPHATASE DOMAIN-CONTAINING PROTEIN"/>
    <property type="match status" value="1"/>
</dbReference>
<dbReference type="InterPro" id="IPR029021">
    <property type="entry name" value="Prot-tyrosine_phosphatase-like"/>
</dbReference>
<feature type="region of interest" description="Disordered" evidence="2">
    <location>
        <begin position="1"/>
        <end position="64"/>
    </location>
</feature>
<feature type="compositionally biased region" description="Low complexity" evidence="2">
    <location>
        <begin position="99"/>
        <end position="112"/>
    </location>
</feature>
<name>A0A914YCB8_9BILA</name>
<accession>A0A914YCB8</accession>
<feature type="compositionally biased region" description="Pro residues" evidence="2">
    <location>
        <begin position="29"/>
        <end position="40"/>
    </location>
</feature>
<reference evidence="4" key="1">
    <citation type="submission" date="2022-11" db="UniProtKB">
        <authorList>
            <consortium name="WormBaseParasite"/>
        </authorList>
    </citation>
    <scope>IDENTIFICATION</scope>
</reference>